<evidence type="ECO:0000259" key="5">
    <source>
        <dbReference type="Pfam" id="PF02867"/>
    </source>
</evidence>
<evidence type="ECO:0000256" key="4">
    <source>
        <dbReference type="ARBA" id="ARBA00023285"/>
    </source>
</evidence>
<dbReference type="GO" id="GO:0031419">
    <property type="term" value="F:cobalamin binding"/>
    <property type="evidence" value="ECO:0007669"/>
    <property type="project" value="UniProtKB-KW"/>
</dbReference>
<feature type="domain" description="Ribonucleotide reductase large subunit C-terminal" evidence="5">
    <location>
        <begin position="7"/>
        <end position="112"/>
    </location>
</feature>
<dbReference type="Gene3D" id="3.20.70.20">
    <property type="match status" value="1"/>
</dbReference>
<gene>
    <name evidence="6" type="ORF">S12H4_30982</name>
</gene>
<reference evidence="6" key="1">
    <citation type="journal article" date="2014" name="Front. Microbiol.">
        <title>High frequency of phylogenetically diverse reductive dehalogenase-homologous genes in deep subseafloor sedimentary metagenomes.</title>
        <authorList>
            <person name="Kawai M."/>
            <person name="Futagami T."/>
            <person name="Toyoda A."/>
            <person name="Takaki Y."/>
            <person name="Nishi S."/>
            <person name="Hori S."/>
            <person name="Arai W."/>
            <person name="Tsubouchi T."/>
            <person name="Morono Y."/>
            <person name="Uchiyama I."/>
            <person name="Ito T."/>
            <person name="Fujiyama A."/>
            <person name="Inagaki F."/>
            <person name="Takami H."/>
        </authorList>
    </citation>
    <scope>NUCLEOTIDE SEQUENCE</scope>
    <source>
        <strain evidence="6">Expedition CK06-06</strain>
    </source>
</reference>
<dbReference type="AlphaFoldDB" id="X1SMJ1"/>
<evidence type="ECO:0000256" key="3">
    <source>
        <dbReference type="ARBA" id="ARBA00023002"/>
    </source>
</evidence>
<dbReference type="GO" id="GO:0004748">
    <property type="term" value="F:ribonucleoside-diphosphate reductase activity, thioredoxin disulfide as acceptor"/>
    <property type="evidence" value="ECO:0007669"/>
    <property type="project" value="TreeGrafter"/>
</dbReference>
<evidence type="ECO:0000256" key="1">
    <source>
        <dbReference type="ARBA" id="ARBA00001922"/>
    </source>
</evidence>
<dbReference type="EMBL" id="BARW01018042">
    <property type="protein sequence ID" value="GAI94292.1"/>
    <property type="molecule type" value="Genomic_DNA"/>
</dbReference>
<organism evidence="6">
    <name type="scientific">marine sediment metagenome</name>
    <dbReference type="NCBI Taxonomy" id="412755"/>
    <lineage>
        <taxon>unclassified sequences</taxon>
        <taxon>metagenomes</taxon>
        <taxon>ecological metagenomes</taxon>
    </lineage>
</organism>
<dbReference type="SUPFAM" id="SSF51998">
    <property type="entry name" value="PFL-like glycyl radical enzymes"/>
    <property type="match status" value="1"/>
</dbReference>
<feature type="non-terminal residue" evidence="6">
    <location>
        <position position="132"/>
    </location>
</feature>
<dbReference type="Pfam" id="PF02867">
    <property type="entry name" value="Ribonuc_red_lgC"/>
    <property type="match status" value="1"/>
</dbReference>
<dbReference type="PANTHER" id="PTHR43371:SF1">
    <property type="entry name" value="RIBONUCLEOSIDE-DIPHOSPHATE REDUCTASE"/>
    <property type="match status" value="1"/>
</dbReference>
<name>X1SMJ1_9ZZZZ</name>
<evidence type="ECO:0000256" key="2">
    <source>
        <dbReference type="ARBA" id="ARBA00022628"/>
    </source>
</evidence>
<comment type="caution">
    <text evidence="6">The sequence shown here is derived from an EMBL/GenBank/DDBJ whole genome shotgun (WGS) entry which is preliminary data.</text>
</comment>
<dbReference type="InterPro" id="IPR000788">
    <property type="entry name" value="RNR_lg_C"/>
</dbReference>
<protein>
    <recommendedName>
        <fullName evidence="5">Ribonucleotide reductase large subunit C-terminal domain-containing protein</fullName>
    </recommendedName>
</protein>
<proteinExistence type="predicted"/>
<keyword evidence="4" id="KW-0170">Cobalt</keyword>
<keyword evidence="2" id="KW-0846">Cobalamin</keyword>
<keyword evidence="3" id="KW-0560">Oxidoreductase</keyword>
<sequence>MPMDGDQLVEVTPYFEEVAKSQDFYSEELMRQLAAGAKLHDVDGVPDTIKQLFVTAHEIIPEWHVRMQSAFQKSTDNAVSKTVNFPQEATREDISKVYMMACQEGLKGITIYRDRSREAQVLTIGKEEKIEG</sequence>
<accession>X1SMJ1</accession>
<comment type="cofactor">
    <cofactor evidence="1">
        <name>adenosylcob(III)alamin</name>
        <dbReference type="ChEBI" id="CHEBI:18408"/>
    </cofactor>
</comment>
<dbReference type="InterPro" id="IPR050862">
    <property type="entry name" value="RdRp_reductase_class-2"/>
</dbReference>
<evidence type="ECO:0000313" key="6">
    <source>
        <dbReference type="EMBL" id="GAI94292.1"/>
    </source>
</evidence>
<dbReference type="PANTHER" id="PTHR43371">
    <property type="entry name" value="VITAMIN B12-DEPENDENT RIBONUCLEOTIDE REDUCTASE"/>
    <property type="match status" value="1"/>
</dbReference>